<evidence type="ECO:0000313" key="2">
    <source>
        <dbReference type="EMBL" id="RVU93211.1"/>
    </source>
</evidence>
<accession>A0A437UI29</accession>
<dbReference type="RefSeq" id="WP_127979856.1">
    <property type="nucleotide sequence ID" value="NZ_RYZS01000002.1"/>
</dbReference>
<organism evidence="2 3">
    <name type="scientific">Enterococcus avium</name>
    <name type="common">Streptococcus avium</name>
    <dbReference type="NCBI Taxonomy" id="33945"/>
    <lineage>
        <taxon>Bacteria</taxon>
        <taxon>Bacillati</taxon>
        <taxon>Bacillota</taxon>
        <taxon>Bacilli</taxon>
        <taxon>Lactobacillales</taxon>
        <taxon>Enterococcaceae</taxon>
        <taxon>Enterococcus</taxon>
    </lineage>
</organism>
<protein>
    <recommendedName>
        <fullName evidence="1">Peptidase M14 domain-containing protein</fullName>
    </recommendedName>
</protein>
<dbReference type="Pfam" id="PF00246">
    <property type="entry name" value="Peptidase_M14"/>
    <property type="match status" value="1"/>
</dbReference>
<dbReference type="InterPro" id="IPR000834">
    <property type="entry name" value="Peptidase_M14"/>
</dbReference>
<feature type="domain" description="Peptidase M14" evidence="1">
    <location>
        <begin position="730"/>
        <end position="840"/>
    </location>
</feature>
<dbReference type="GO" id="GO:0006508">
    <property type="term" value="P:proteolysis"/>
    <property type="evidence" value="ECO:0007669"/>
    <property type="project" value="InterPro"/>
</dbReference>
<dbReference type="Gene3D" id="3.40.630.10">
    <property type="entry name" value="Zn peptidases"/>
    <property type="match status" value="1"/>
</dbReference>
<gene>
    <name evidence="2" type="ORF">EK398_22550</name>
</gene>
<name>A0A437UI29_ENTAV</name>
<sequence length="1079" mass="124006">MLKVEGQLAFLEQRQTIQAALISGFMCEHSTFPIASTSTGEATPTEQELMKQLVQKQKHERPPEDYQATNQYAEKVVDFEWRKVTGLEKLFSTGPLLQDRNHDFLPDKLAVKMIVPEKCSASMMAAASNIAFRFGMETTAITDWLLSQSYESGLAILFREAEECQIFKQGEQIIIEGTGTELEEFSAILCEQFPKLSAFETWSSYLQKLVESFSMKNLDGQLAYAASLPTEEKLVYASPEITQRQEEIEQAFPDLTFVNHRSMIEAYEKTFDLTWEVDEFLEKLASVYHKIHEGDRVEITGVLSEDRQVRETLQQRIHKELTARQADGKIELVCAHKQGYSWINDIIIPKLKSQKIENVTIAFKPFLPEGVTEWTEESGATPTYNNVDGRDPEKWNDLPIRYLQELYPIQDDLMKAFNLSADQIAFITYSGSEELTYELIVKTETEEKRWTYQASYSERPYLTAYPGMGKVHPPTGRLRVKINDATVLEEHVETDVEKIWTLYQEEVLPSCRSWIEERTNGKPTKAQQPFFAQLQLEITASEPDERLASRNDLLSSLDALHEDLYFAGADYFKNYGLDVHGEMFEEPGLILPIVQKKAGKPQFKVTLLEQVKKEPQIVVKGKQAVYPPERRKINCYLQSIHYGSQRLAATIQIEGVQTEVVEAYASLFGKGLVGQDYDFHLYKQLIFQAEGQRFMVDVPQKAPEAVQDLTIDQIDLYPEQVIGYEEYLSIIQQLKRVPQISVYKIATSYLGREIYAIELLPKAADSGYLSRTKRLTNYPSEIINARHHANEVSGTNGAFLLLKELLTDPKYQDVAEHLNLVIVPLENVDGAAIHYELQKKTPEWKLHVARFNGVGKEFYYEYFNLETQHTEALGMTRLYERFVPDVMVDNHGVPTHEWEQPFSGYTSPSYKGFWLPRSLLYGYFWVPTNEEYRSNIVLNKKIEDVIAEAIGSVPEMKKWNEEWAQQFETYAHKWLPKLFPAEYYKEMINYWIGFAADTTHRYPSIRFPWLTSVAYTSEVADETAQGEYLRLCAEAHVVHDLATIDLLLEATSLYQTSAVFTSEEINISYTRLRPIIASS</sequence>
<dbReference type="CDD" id="cd06232">
    <property type="entry name" value="M14-like"/>
    <property type="match status" value="1"/>
</dbReference>
<comment type="caution">
    <text evidence="2">The sequence shown here is derived from an EMBL/GenBank/DDBJ whole genome shotgun (WGS) entry which is preliminary data.</text>
</comment>
<reference evidence="2 3" key="1">
    <citation type="submission" date="2018-12" db="EMBL/GenBank/DDBJ databases">
        <title>A novel vanA-carrying plasmid in a clinical isolate of Enterococcus avium.</title>
        <authorList>
            <person name="Bernasconi O.J."/>
            <person name="Luzzaro F."/>
            <person name="Endimiani A."/>
        </authorList>
    </citation>
    <scope>NUCLEOTIDE SEQUENCE [LARGE SCALE GENOMIC DNA]</scope>
    <source>
        <strain evidence="2 3">LC0559/18</strain>
    </source>
</reference>
<dbReference type="GO" id="GO:0008270">
    <property type="term" value="F:zinc ion binding"/>
    <property type="evidence" value="ECO:0007669"/>
    <property type="project" value="InterPro"/>
</dbReference>
<dbReference type="GO" id="GO:0004181">
    <property type="term" value="F:metallocarboxypeptidase activity"/>
    <property type="evidence" value="ECO:0007669"/>
    <property type="project" value="InterPro"/>
</dbReference>
<dbReference type="AlphaFoldDB" id="A0A437UI29"/>
<proteinExistence type="predicted"/>
<dbReference type="Proteomes" id="UP000288388">
    <property type="component" value="Unassembled WGS sequence"/>
</dbReference>
<evidence type="ECO:0000313" key="3">
    <source>
        <dbReference type="Proteomes" id="UP000288388"/>
    </source>
</evidence>
<dbReference type="SUPFAM" id="SSF53187">
    <property type="entry name" value="Zn-dependent exopeptidases"/>
    <property type="match status" value="1"/>
</dbReference>
<dbReference type="EMBL" id="RYZS01000002">
    <property type="protein sequence ID" value="RVU93211.1"/>
    <property type="molecule type" value="Genomic_DNA"/>
</dbReference>
<evidence type="ECO:0000259" key="1">
    <source>
        <dbReference type="Pfam" id="PF00246"/>
    </source>
</evidence>